<feature type="transmembrane region" description="Helical" evidence="1">
    <location>
        <begin position="120"/>
        <end position="137"/>
    </location>
</feature>
<sequence>MKTFEDLKSQWEEQPQPEIPHEGSKIIMQKINAIQNKQRITNGVLLTTTFVLIGFFFYINAYSNLIVSLGLFLMIGSLIVRIMIEYASIKDLKRMDFTKDAAAFRTDLINYYKKRVTTHYVATPIILALYAVGFIILLPSFKENLSKGFYTYIVVSAIVILIVMVFFIGKEIQKELNSLRQLKSSQTD</sequence>
<dbReference type="EMBL" id="JAGEVG010000001">
    <property type="protein sequence ID" value="MBO3096712.1"/>
    <property type="molecule type" value="Genomic_DNA"/>
</dbReference>
<dbReference type="RefSeq" id="WP_208231637.1">
    <property type="nucleotide sequence ID" value="NZ_JAGEVG010000001.1"/>
</dbReference>
<feature type="transmembrane region" description="Helical" evidence="1">
    <location>
        <begin position="149"/>
        <end position="169"/>
    </location>
</feature>
<name>A0ABS3SP53_9FLAO</name>
<proteinExistence type="predicted"/>
<gene>
    <name evidence="2" type="ORF">J4051_00400</name>
</gene>
<reference evidence="2 3" key="1">
    <citation type="submission" date="2021-03" db="EMBL/GenBank/DDBJ databases">
        <title>Gelidibacter sp. nov., isolated from costal sediment.</title>
        <authorList>
            <person name="Lun K.-Y."/>
        </authorList>
    </citation>
    <scope>NUCLEOTIDE SEQUENCE [LARGE SCALE GENOMIC DNA]</scope>
    <source>
        <strain evidence="2 3">DF109</strain>
    </source>
</reference>
<dbReference type="Proteomes" id="UP000681315">
    <property type="component" value="Unassembled WGS sequence"/>
</dbReference>
<accession>A0ABS3SP53</accession>
<comment type="caution">
    <text evidence="2">The sequence shown here is derived from an EMBL/GenBank/DDBJ whole genome shotgun (WGS) entry which is preliminary data.</text>
</comment>
<protein>
    <submittedName>
        <fullName evidence="2">Uncharacterized protein</fullName>
    </submittedName>
</protein>
<evidence type="ECO:0000313" key="2">
    <source>
        <dbReference type="EMBL" id="MBO3096712.1"/>
    </source>
</evidence>
<evidence type="ECO:0000313" key="3">
    <source>
        <dbReference type="Proteomes" id="UP000681315"/>
    </source>
</evidence>
<organism evidence="2 3">
    <name type="scientific">Gelidibacter pelagius</name>
    <dbReference type="NCBI Taxonomy" id="2819985"/>
    <lineage>
        <taxon>Bacteria</taxon>
        <taxon>Pseudomonadati</taxon>
        <taxon>Bacteroidota</taxon>
        <taxon>Flavobacteriia</taxon>
        <taxon>Flavobacteriales</taxon>
        <taxon>Flavobacteriaceae</taxon>
        <taxon>Gelidibacter</taxon>
    </lineage>
</organism>
<feature type="transmembrane region" description="Helical" evidence="1">
    <location>
        <begin position="65"/>
        <end position="84"/>
    </location>
</feature>
<feature type="transmembrane region" description="Helical" evidence="1">
    <location>
        <begin position="40"/>
        <end position="59"/>
    </location>
</feature>
<evidence type="ECO:0000256" key="1">
    <source>
        <dbReference type="SAM" id="Phobius"/>
    </source>
</evidence>
<keyword evidence="3" id="KW-1185">Reference proteome</keyword>
<keyword evidence="1" id="KW-1133">Transmembrane helix</keyword>
<keyword evidence="1" id="KW-0812">Transmembrane</keyword>
<keyword evidence="1" id="KW-0472">Membrane</keyword>